<evidence type="ECO:0000313" key="3">
    <source>
        <dbReference type="Proteomes" id="UP000321484"/>
    </source>
</evidence>
<dbReference type="Pfam" id="PF13412">
    <property type="entry name" value="HTH_24"/>
    <property type="match status" value="1"/>
</dbReference>
<dbReference type="Proteomes" id="UP000321484">
    <property type="component" value="Unassembled WGS sequence"/>
</dbReference>
<evidence type="ECO:0000256" key="1">
    <source>
        <dbReference type="ARBA" id="ARBA00006479"/>
    </source>
</evidence>
<dbReference type="Pfam" id="PF00480">
    <property type="entry name" value="ROK"/>
    <property type="match status" value="1"/>
</dbReference>
<gene>
    <name evidence="2" type="ORF">AFE02nite_24660</name>
</gene>
<dbReference type="InterPro" id="IPR036390">
    <property type="entry name" value="WH_DNA-bd_sf"/>
</dbReference>
<accession>A0A511YZX2</accession>
<dbReference type="PANTHER" id="PTHR18964:SF173">
    <property type="entry name" value="GLUCOKINASE"/>
    <property type="match status" value="1"/>
</dbReference>
<dbReference type="PANTHER" id="PTHR18964">
    <property type="entry name" value="ROK (REPRESSOR, ORF, KINASE) FAMILY"/>
    <property type="match status" value="1"/>
</dbReference>
<dbReference type="Gene3D" id="3.30.420.40">
    <property type="match status" value="2"/>
</dbReference>
<dbReference type="InterPro" id="IPR000600">
    <property type="entry name" value="ROK"/>
</dbReference>
<evidence type="ECO:0000313" key="2">
    <source>
        <dbReference type="EMBL" id="GEN80732.1"/>
    </source>
</evidence>
<dbReference type="SUPFAM" id="SSF46785">
    <property type="entry name" value="Winged helix' DNA-binding domain"/>
    <property type="match status" value="1"/>
</dbReference>
<dbReference type="EMBL" id="BJYK01000009">
    <property type="protein sequence ID" value="GEN80732.1"/>
    <property type="molecule type" value="Genomic_DNA"/>
</dbReference>
<comment type="caution">
    <text evidence="2">The sequence shown here is derived from an EMBL/GenBank/DDBJ whole genome shotgun (WGS) entry which is preliminary data.</text>
</comment>
<sequence>MDAILSAVPKDRVPPGSQTSLREANRARIIDAVQQRGAITQVELVGVTGLSAATISNIVKELTAAGVLNTAPTSRSGRRAQMVSLARNLGLVAGVHFAERSLRAVLADVTQRVVAEQRLPLPPDHRADSGLDRVAQLIEEMVDSLGASMTEVLAVGVGIPAPVDATTGMVSASGVLRGWDWVPVPQVLGERLGLPVRVENDANLGALAEHRIGAAIGTRNLVYLRASYGLGLGLIVDGHLVHGRSGAAGELGHIVVDPDGAPCRCGKRGCLETTAGATALLGTLQADRGHLALRDVVTQALEGDAGLTLALAAVGRHLGRQLAVVCTLLDPEIVVVGGELARAGAILLDPLRAELAAGALHGTAGPVPVVPAALGEQAEARGAVALSVEASRIVVAGGVG</sequence>
<dbReference type="SUPFAM" id="SSF53067">
    <property type="entry name" value="Actin-like ATPase domain"/>
    <property type="match status" value="1"/>
</dbReference>
<dbReference type="InterPro" id="IPR036388">
    <property type="entry name" value="WH-like_DNA-bd_sf"/>
</dbReference>
<dbReference type="AlphaFoldDB" id="A0A511YZX2"/>
<dbReference type="Gene3D" id="1.10.10.10">
    <property type="entry name" value="Winged helix-like DNA-binding domain superfamily/Winged helix DNA-binding domain"/>
    <property type="match status" value="1"/>
</dbReference>
<comment type="similarity">
    <text evidence="1">Belongs to the ROK (NagC/XylR) family.</text>
</comment>
<reference evidence="2 3" key="1">
    <citation type="submission" date="2019-07" db="EMBL/GenBank/DDBJ databases">
        <title>Whole genome shotgun sequence of Actinotalea fermentans NBRC 105374.</title>
        <authorList>
            <person name="Hosoyama A."/>
            <person name="Uohara A."/>
            <person name="Ohji S."/>
            <person name="Ichikawa N."/>
        </authorList>
    </citation>
    <scope>NUCLEOTIDE SEQUENCE [LARGE SCALE GENOMIC DNA]</scope>
    <source>
        <strain evidence="2 3">NBRC 105374</strain>
    </source>
</reference>
<name>A0A511YZX2_9CELL</name>
<dbReference type="InterPro" id="IPR043129">
    <property type="entry name" value="ATPase_NBD"/>
</dbReference>
<organism evidence="2 3">
    <name type="scientific">Actinotalea fermentans</name>
    <dbReference type="NCBI Taxonomy" id="43671"/>
    <lineage>
        <taxon>Bacteria</taxon>
        <taxon>Bacillati</taxon>
        <taxon>Actinomycetota</taxon>
        <taxon>Actinomycetes</taxon>
        <taxon>Micrococcales</taxon>
        <taxon>Cellulomonadaceae</taxon>
        <taxon>Actinotalea</taxon>
    </lineage>
</organism>
<keyword evidence="3" id="KW-1185">Reference proteome</keyword>
<protein>
    <submittedName>
        <fullName evidence="2">Transcriptional regulator</fullName>
    </submittedName>
</protein>
<proteinExistence type="inferred from homology"/>